<dbReference type="Gene3D" id="2.60.40.10">
    <property type="entry name" value="Immunoglobulins"/>
    <property type="match status" value="2"/>
</dbReference>
<comment type="similarity">
    <text evidence="1">Belongs to the type II cytokine receptor family.</text>
</comment>
<keyword evidence="3" id="KW-1015">Disulfide bond</keyword>
<dbReference type="OrthoDB" id="9886749at2759"/>
<evidence type="ECO:0000256" key="3">
    <source>
        <dbReference type="ARBA" id="ARBA00023157"/>
    </source>
</evidence>
<organism evidence="6 7">
    <name type="scientific">Chelydra serpentina</name>
    <name type="common">Snapping turtle</name>
    <name type="synonym">Testudo serpentina</name>
    <dbReference type="NCBI Taxonomy" id="8475"/>
    <lineage>
        <taxon>Eukaryota</taxon>
        <taxon>Metazoa</taxon>
        <taxon>Chordata</taxon>
        <taxon>Craniata</taxon>
        <taxon>Vertebrata</taxon>
        <taxon>Euteleostomi</taxon>
        <taxon>Archelosauria</taxon>
        <taxon>Testudinata</taxon>
        <taxon>Testudines</taxon>
        <taxon>Cryptodira</taxon>
        <taxon>Durocryptodira</taxon>
        <taxon>Americhelydia</taxon>
        <taxon>Chelydroidea</taxon>
        <taxon>Chelydridae</taxon>
        <taxon>Chelydra</taxon>
    </lineage>
</organism>
<reference evidence="6 7" key="1">
    <citation type="journal article" date="2020" name="G3 (Bethesda)">
        <title>Draft Genome of the Common Snapping Turtle, Chelydra serpentina, a Model for Phenotypic Plasticity in Reptiles.</title>
        <authorList>
            <person name="Das D."/>
            <person name="Singh S.K."/>
            <person name="Bierstedt J."/>
            <person name="Erickson A."/>
            <person name="Galli G.L.J."/>
            <person name="Crossley D.A. 2nd"/>
            <person name="Rhen T."/>
        </authorList>
    </citation>
    <scope>NUCLEOTIDE SEQUENCE [LARGE SCALE GENOMIC DNA]</scope>
    <source>
        <strain evidence="6">KW</strain>
    </source>
</reference>
<dbReference type="InterPro" id="IPR003961">
    <property type="entry name" value="FN3_dom"/>
</dbReference>
<feature type="non-terminal residue" evidence="6">
    <location>
        <position position="236"/>
    </location>
</feature>
<evidence type="ECO:0000313" key="7">
    <source>
        <dbReference type="Proteomes" id="UP000765507"/>
    </source>
</evidence>
<dbReference type="Proteomes" id="UP000765507">
    <property type="component" value="Unassembled WGS sequence"/>
</dbReference>
<dbReference type="Pfam" id="PF01108">
    <property type="entry name" value="Tissue_fac"/>
    <property type="match status" value="1"/>
</dbReference>
<keyword evidence="4 6" id="KW-0675">Receptor</keyword>
<dbReference type="InterPro" id="IPR036116">
    <property type="entry name" value="FN3_sf"/>
</dbReference>
<dbReference type="PANTHER" id="PTHR20859:SF90">
    <property type="entry name" value="INTERLEUKIN-10 RECEPTOR SUBUNIT ALPHA"/>
    <property type="match status" value="1"/>
</dbReference>
<feature type="domain" description="Fibronectin type-III" evidence="5">
    <location>
        <begin position="42"/>
        <end position="139"/>
    </location>
</feature>
<dbReference type="PANTHER" id="PTHR20859">
    <property type="entry name" value="INTERFERON/INTERLEUKIN RECEPTOR"/>
    <property type="match status" value="1"/>
</dbReference>
<keyword evidence="2" id="KW-0732">Signal</keyword>
<evidence type="ECO:0000313" key="6">
    <source>
        <dbReference type="EMBL" id="KAG6926752.1"/>
    </source>
</evidence>
<evidence type="ECO:0000259" key="5">
    <source>
        <dbReference type="Pfam" id="PF01108"/>
    </source>
</evidence>
<gene>
    <name evidence="6" type="ORF">G0U57_011540</name>
</gene>
<dbReference type="EMBL" id="JAHGAV010000301">
    <property type="protein sequence ID" value="KAG6926752.1"/>
    <property type="molecule type" value="Genomic_DNA"/>
</dbReference>
<evidence type="ECO:0000256" key="1">
    <source>
        <dbReference type="ARBA" id="ARBA00005399"/>
    </source>
</evidence>
<evidence type="ECO:0000256" key="2">
    <source>
        <dbReference type="ARBA" id="ARBA00022729"/>
    </source>
</evidence>
<evidence type="ECO:0000256" key="4">
    <source>
        <dbReference type="ARBA" id="ARBA00023170"/>
    </source>
</evidence>
<name>A0A8T1SCD8_CHESE</name>
<protein>
    <submittedName>
        <fullName evidence="6">Interleukin 22 receptor, alpha 2</fullName>
    </submittedName>
</protein>
<dbReference type="AlphaFoldDB" id="A0A8T1SCD8"/>
<dbReference type="GO" id="GO:0004896">
    <property type="term" value="F:cytokine receptor activity"/>
    <property type="evidence" value="ECO:0007669"/>
    <property type="project" value="TreeGrafter"/>
</dbReference>
<dbReference type="InterPro" id="IPR050650">
    <property type="entry name" value="Type-II_Cytokine-TF_Rcpt"/>
</dbReference>
<sequence length="236" mass="26196">GKTRVLARRTEITAFCSPSEAPADNAAPRMAPGFAALTVGVVVSLCLQIYGESLSQPCKVRFVADIIIHVLHWMPGVNHASDTLYDVEYKVYGTPSWTAVPDCTGISGHSCILTNETMEPSLRYYARVRAVSGNRTSRWTRTNAFSPKEATLRLSDATLSVTGNTIHVSLQQLILRVGNQTVSYKDIQKYGRQYRTYVRRMSDHLQVRQPALVPSRLHGAGGKCLWPSYLELVELL</sequence>
<dbReference type="GO" id="GO:0005886">
    <property type="term" value="C:plasma membrane"/>
    <property type="evidence" value="ECO:0007669"/>
    <property type="project" value="TreeGrafter"/>
</dbReference>
<accession>A0A8T1SCD8</accession>
<dbReference type="InterPro" id="IPR013783">
    <property type="entry name" value="Ig-like_fold"/>
</dbReference>
<dbReference type="SUPFAM" id="SSF49265">
    <property type="entry name" value="Fibronectin type III"/>
    <property type="match status" value="2"/>
</dbReference>
<comment type="caution">
    <text evidence="6">The sequence shown here is derived from an EMBL/GenBank/DDBJ whole genome shotgun (WGS) entry which is preliminary data.</text>
</comment>
<keyword evidence="7" id="KW-1185">Reference proteome</keyword>
<dbReference type="CDD" id="cd00063">
    <property type="entry name" value="FN3"/>
    <property type="match status" value="1"/>
</dbReference>
<dbReference type="FunFam" id="2.60.40.10:FF:000348">
    <property type="entry name" value="Interleukin 20 receptor subunit alpha"/>
    <property type="match status" value="1"/>
</dbReference>
<proteinExistence type="inferred from homology"/>